<evidence type="ECO:0000259" key="1">
    <source>
        <dbReference type="Pfam" id="PF02602"/>
    </source>
</evidence>
<reference evidence="2" key="1">
    <citation type="journal article" date="2022" name="Toxins">
        <title>Genomic Analysis of Sphingopyxis sp. USTB-05 for Biodegrading Cyanobacterial Hepatotoxins.</title>
        <authorList>
            <person name="Liu C."/>
            <person name="Xu Q."/>
            <person name="Zhao Z."/>
            <person name="Zhang H."/>
            <person name="Liu X."/>
            <person name="Yin C."/>
            <person name="Liu Y."/>
            <person name="Yan H."/>
        </authorList>
    </citation>
    <scope>NUCLEOTIDE SEQUENCE</scope>
    <source>
        <strain evidence="2">NBD5</strain>
    </source>
</reference>
<protein>
    <submittedName>
        <fullName evidence="2">Uroporphyrinogen-III synthase</fullName>
        <ecNumber evidence="2">4.2.1.75</ecNumber>
    </submittedName>
</protein>
<dbReference type="EMBL" id="CP084930">
    <property type="protein sequence ID" value="USI74279.1"/>
    <property type="molecule type" value="Genomic_DNA"/>
</dbReference>
<dbReference type="InterPro" id="IPR003754">
    <property type="entry name" value="4pyrrol_synth_uPrphyn_synth"/>
</dbReference>
<dbReference type="Proteomes" id="UP001056937">
    <property type="component" value="Chromosome 1"/>
</dbReference>
<name>A0ABY4XBL9_9SPHN</name>
<dbReference type="SUPFAM" id="SSF69618">
    <property type="entry name" value="HemD-like"/>
    <property type="match status" value="1"/>
</dbReference>
<dbReference type="InterPro" id="IPR036108">
    <property type="entry name" value="4pyrrol_syn_uPrphyn_synt_sf"/>
</dbReference>
<proteinExistence type="predicted"/>
<dbReference type="EC" id="4.2.1.75" evidence="2"/>
<dbReference type="Gene3D" id="3.40.50.10090">
    <property type="match status" value="1"/>
</dbReference>
<dbReference type="RefSeq" id="WP_252168082.1">
    <property type="nucleotide sequence ID" value="NZ_CP084930.1"/>
</dbReference>
<evidence type="ECO:0000313" key="2">
    <source>
        <dbReference type="EMBL" id="USI74279.1"/>
    </source>
</evidence>
<gene>
    <name evidence="2" type="ORF">LHA26_07465</name>
</gene>
<dbReference type="Pfam" id="PF02602">
    <property type="entry name" value="HEM4"/>
    <property type="match status" value="1"/>
</dbReference>
<keyword evidence="3" id="KW-1185">Reference proteome</keyword>
<accession>A0ABY4XBL9</accession>
<sequence length="221" mass="22443">MSRAVLVLRPAPGAEETARAAEALGLAPVVAPLFTVRPIAWTPPPAPPEAILMTSANAAREGGAALAAYRALPVYAVGAATAEAARAAGFSRIIAGEAGIEAIVARAEAEGVTRLLHLAGREHRPARAEVRIVYAADAVETLPEAARQALPQAVALLHSPRAAARFAALVESRGDVAVAAISARALAAAGPGWRATAIAARPTDRALLAAAAKLCDQGKDE</sequence>
<organism evidence="2 3">
    <name type="scientific">Sphingomonas morindae</name>
    <dbReference type="NCBI Taxonomy" id="1541170"/>
    <lineage>
        <taxon>Bacteria</taxon>
        <taxon>Pseudomonadati</taxon>
        <taxon>Pseudomonadota</taxon>
        <taxon>Alphaproteobacteria</taxon>
        <taxon>Sphingomonadales</taxon>
        <taxon>Sphingomonadaceae</taxon>
        <taxon>Sphingomonas</taxon>
    </lineage>
</organism>
<feature type="domain" description="Tetrapyrrole biosynthesis uroporphyrinogen III synthase" evidence="1">
    <location>
        <begin position="16"/>
        <end position="208"/>
    </location>
</feature>
<keyword evidence="2" id="KW-0456">Lyase</keyword>
<dbReference type="GO" id="GO:0004852">
    <property type="term" value="F:uroporphyrinogen-III synthase activity"/>
    <property type="evidence" value="ECO:0007669"/>
    <property type="project" value="UniProtKB-EC"/>
</dbReference>
<evidence type="ECO:0000313" key="3">
    <source>
        <dbReference type="Proteomes" id="UP001056937"/>
    </source>
</evidence>